<dbReference type="AlphaFoldDB" id="A0A6P8MKK0"/>
<evidence type="ECO:0000313" key="2">
    <source>
        <dbReference type="Proteomes" id="UP000515164"/>
    </source>
</evidence>
<name>A0A6P8MKK0_9HYME</name>
<accession>A0A6P8MKK0</accession>
<gene>
    <name evidence="3" type="primary">LOC117206896</name>
</gene>
<evidence type="ECO:0000256" key="1">
    <source>
        <dbReference type="SAM" id="MobiDB-lite"/>
    </source>
</evidence>
<dbReference type="KEGG" id="bbif:117206896"/>
<dbReference type="GeneID" id="117206896"/>
<organism evidence="2 3">
    <name type="scientific">Bombus bifarius</name>
    <dbReference type="NCBI Taxonomy" id="103933"/>
    <lineage>
        <taxon>Eukaryota</taxon>
        <taxon>Metazoa</taxon>
        <taxon>Ecdysozoa</taxon>
        <taxon>Arthropoda</taxon>
        <taxon>Hexapoda</taxon>
        <taxon>Insecta</taxon>
        <taxon>Pterygota</taxon>
        <taxon>Neoptera</taxon>
        <taxon>Endopterygota</taxon>
        <taxon>Hymenoptera</taxon>
        <taxon>Apocrita</taxon>
        <taxon>Aculeata</taxon>
        <taxon>Apoidea</taxon>
        <taxon>Anthophila</taxon>
        <taxon>Apidae</taxon>
        <taxon>Bombus</taxon>
        <taxon>Pyrobombus</taxon>
    </lineage>
</organism>
<feature type="compositionally biased region" description="Acidic residues" evidence="1">
    <location>
        <begin position="25"/>
        <end position="37"/>
    </location>
</feature>
<dbReference type="Proteomes" id="UP000515164">
    <property type="component" value="Unplaced"/>
</dbReference>
<keyword evidence="2" id="KW-1185">Reference proteome</keyword>
<feature type="region of interest" description="Disordered" evidence="1">
    <location>
        <begin position="1"/>
        <end position="49"/>
    </location>
</feature>
<proteinExistence type="predicted"/>
<reference evidence="3" key="1">
    <citation type="submission" date="2025-08" db="UniProtKB">
        <authorList>
            <consortium name="RefSeq"/>
        </authorList>
    </citation>
    <scope>IDENTIFICATION</scope>
    <source>
        <tissue evidence="3">Muscle</tissue>
    </source>
</reference>
<dbReference type="RefSeq" id="XP_033302487.1">
    <property type="nucleotide sequence ID" value="XM_033446596.1"/>
</dbReference>
<protein>
    <submittedName>
        <fullName evidence="3">Uncharacterized protein LOC117206896</fullName>
    </submittedName>
</protein>
<feature type="compositionally biased region" description="Basic and acidic residues" evidence="1">
    <location>
        <begin position="38"/>
        <end position="49"/>
    </location>
</feature>
<sequence>MDPRFLDKVVSTVFPGAANEGDGSPTEEEEQEPQPPEEEPRVSAGREVRGNVVLPQGRSRDASYRLRLERAEIGVGTSMKYLGLTLDSHWTFSAGFERLAPSVEATANASGRLLPRLDGPEFGVRRLYAGVVRSKLLYGAPIWAEDLMTNRRKLLVIRRLHRTVVIRVVRGFRTISAAAAAVLVGFPPFKLQALRCREIYLHTRGVSGGVGPEGADFRVRAQRALLDRWRASLDTRAGAPGIRILGAVLPNWDVWLNGGGPPLTYRVTQVLTGYGASFGGNWSCCLVKREFAFRPGTTGGPVTKAIPASPLF</sequence>
<evidence type="ECO:0000313" key="3">
    <source>
        <dbReference type="RefSeq" id="XP_033302487.1"/>
    </source>
</evidence>